<reference evidence="1" key="1">
    <citation type="submission" date="2023-04" db="EMBL/GenBank/DDBJ databases">
        <title>Phytophthora lilii NBRC 32176.</title>
        <authorList>
            <person name="Ichikawa N."/>
            <person name="Sato H."/>
            <person name="Tonouchi N."/>
        </authorList>
    </citation>
    <scope>NUCLEOTIDE SEQUENCE</scope>
    <source>
        <strain evidence="1">NBRC 32176</strain>
    </source>
</reference>
<dbReference type="AlphaFoldDB" id="A0A9W7CIP1"/>
<evidence type="ECO:0000313" key="2">
    <source>
        <dbReference type="Proteomes" id="UP001165083"/>
    </source>
</evidence>
<dbReference type="EMBL" id="BSXW01000942">
    <property type="protein sequence ID" value="GMF31915.1"/>
    <property type="molecule type" value="Genomic_DNA"/>
</dbReference>
<keyword evidence="2" id="KW-1185">Reference proteome</keyword>
<gene>
    <name evidence="1" type="ORF">Plil01_001365000</name>
</gene>
<dbReference type="Proteomes" id="UP001165083">
    <property type="component" value="Unassembled WGS sequence"/>
</dbReference>
<evidence type="ECO:0000313" key="1">
    <source>
        <dbReference type="EMBL" id="GMF31915.1"/>
    </source>
</evidence>
<name>A0A9W7CIP1_9STRA</name>
<organism evidence="1 2">
    <name type="scientific">Phytophthora lilii</name>
    <dbReference type="NCBI Taxonomy" id="2077276"/>
    <lineage>
        <taxon>Eukaryota</taxon>
        <taxon>Sar</taxon>
        <taxon>Stramenopiles</taxon>
        <taxon>Oomycota</taxon>
        <taxon>Peronosporomycetes</taxon>
        <taxon>Peronosporales</taxon>
        <taxon>Peronosporaceae</taxon>
        <taxon>Phytophthora</taxon>
    </lineage>
</organism>
<accession>A0A9W7CIP1</accession>
<comment type="caution">
    <text evidence="1">The sequence shown here is derived from an EMBL/GenBank/DDBJ whole genome shotgun (WGS) entry which is preliminary data.</text>
</comment>
<sequence length="201" mass="23703">MLKHAKKRVEEFCKFEVKVYSKDIFNQFDAMELMQFERLEDCFKLAINVYEMDQDSGVVRKIRSSDKLYENVINIFEYKHHAMYITDLDKVLGKYPCVTCEAVLDTAQKLHDHKRNKCQLAVIERFVKKPKMYIPSKNRMKYLLEKYHVSGTVVHYIDHFIVNDFEYILVPMNDSAGANTKFTKPHQAVSVSICDCLLPMR</sequence>
<proteinExistence type="predicted"/>
<protein>
    <submittedName>
        <fullName evidence="1">Unnamed protein product</fullName>
    </submittedName>
</protein>
<dbReference type="OrthoDB" id="5988713at2759"/>